<dbReference type="GO" id="GO:0009103">
    <property type="term" value="P:lipopolysaccharide biosynthetic process"/>
    <property type="evidence" value="ECO:0007669"/>
    <property type="project" value="TreeGrafter"/>
</dbReference>
<dbReference type="Gene3D" id="3.40.50.2000">
    <property type="entry name" value="Glycogen Phosphorylase B"/>
    <property type="match status" value="1"/>
</dbReference>
<feature type="domain" description="Glycosyl transferase family 1" evidence="2">
    <location>
        <begin position="201"/>
        <end position="344"/>
    </location>
</feature>
<accession>A0A172X0I7</accession>
<evidence type="ECO:0000259" key="2">
    <source>
        <dbReference type="Pfam" id="PF00534"/>
    </source>
</evidence>
<protein>
    <submittedName>
        <fullName evidence="3">Glycosyltransferase group 1</fullName>
    </submittedName>
</protein>
<dbReference type="SUPFAM" id="SSF53756">
    <property type="entry name" value="UDP-Glycosyltransferase/glycogen phosphorylase"/>
    <property type="match status" value="1"/>
</dbReference>
<keyword evidence="1 3" id="KW-0808">Transferase</keyword>
<sequence>MKLLINASNLYVGGGVQVAISVIEEMIGLSIDFIAAVSPPVYVQLSRDAKSRSYLITSSPSGILNFSSRQKLNNLVVSHKITHVFTVFGPSYWTPKNIKHLVGFALPWLIYDTAEVYKKVSLKIKIKMKMLEYIQPCFYKKNANAIVCETEDTKERISTLLDTKNISFFTVRNTVSNIYSDRGIFDYSIANKIICQKSDILLLTISHDYPHKNLQVISALLELLPDIYKFVLTVDSSFLNRIRADMRHRIIPLGPVMSNQCPPLYERCDAMFLPTFLECFSASYPEAFYCGKPVITSDRGFAHTVCGDAAAYFDPLDPNSIASTIRRVFADGKYRDTLVNNGKSRLDFLPSSRDRAIEYIEILRSI</sequence>
<dbReference type="PANTHER" id="PTHR46401">
    <property type="entry name" value="GLYCOSYLTRANSFERASE WBBK-RELATED"/>
    <property type="match status" value="1"/>
</dbReference>
<dbReference type="PANTHER" id="PTHR46401:SF2">
    <property type="entry name" value="GLYCOSYLTRANSFERASE WBBK-RELATED"/>
    <property type="match status" value="1"/>
</dbReference>
<dbReference type="AlphaFoldDB" id="A0A172X0I7"/>
<dbReference type="EMBL" id="KX117093">
    <property type="protein sequence ID" value="ANF30138.1"/>
    <property type="molecule type" value="Genomic_DNA"/>
</dbReference>
<name>A0A172X0I7_HAFAL</name>
<reference evidence="3" key="1">
    <citation type="journal article" date="2016" name="PLoS ONE">
        <title>Genetic Diversity of O-Antigens in Hafnia alvei and the Development of a Suspension Array for Serotype Detection.</title>
        <authorList>
            <person name="Duan Z."/>
            <person name="Niedziela T."/>
            <person name="Lugowski C."/>
            <person name="Cao B."/>
            <person name="Wang T."/>
            <person name="Xu L."/>
            <person name="Yang B."/>
            <person name="Liu B."/>
            <person name="Wang L."/>
        </authorList>
    </citation>
    <scope>NUCLEOTIDE SEQUENCE</scope>
    <source>
        <strain evidence="3">PCM1220</strain>
    </source>
</reference>
<proteinExistence type="predicted"/>
<dbReference type="InterPro" id="IPR001296">
    <property type="entry name" value="Glyco_trans_1"/>
</dbReference>
<evidence type="ECO:0000256" key="1">
    <source>
        <dbReference type="ARBA" id="ARBA00022679"/>
    </source>
</evidence>
<evidence type="ECO:0000313" key="3">
    <source>
        <dbReference type="EMBL" id="ANF30138.1"/>
    </source>
</evidence>
<organism evidence="3">
    <name type="scientific">Hafnia alvei</name>
    <dbReference type="NCBI Taxonomy" id="569"/>
    <lineage>
        <taxon>Bacteria</taxon>
        <taxon>Pseudomonadati</taxon>
        <taxon>Pseudomonadota</taxon>
        <taxon>Gammaproteobacteria</taxon>
        <taxon>Enterobacterales</taxon>
        <taxon>Hafniaceae</taxon>
        <taxon>Hafnia</taxon>
    </lineage>
</organism>
<dbReference type="RefSeq" id="WP_131391563.1">
    <property type="nucleotide sequence ID" value="NZ_CAMLMO010000084.1"/>
</dbReference>
<dbReference type="Pfam" id="PF00534">
    <property type="entry name" value="Glycos_transf_1"/>
    <property type="match status" value="1"/>
</dbReference>
<dbReference type="GO" id="GO:0016757">
    <property type="term" value="F:glycosyltransferase activity"/>
    <property type="evidence" value="ECO:0007669"/>
    <property type="project" value="InterPro"/>
</dbReference>